<feature type="transmembrane region" description="Helical" evidence="1">
    <location>
        <begin position="56"/>
        <end position="78"/>
    </location>
</feature>
<organism evidence="2 3">
    <name type="scientific">Actinocorallia herbida</name>
    <dbReference type="NCBI Taxonomy" id="58109"/>
    <lineage>
        <taxon>Bacteria</taxon>
        <taxon>Bacillati</taxon>
        <taxon>Actinomycetota</taxon>
        <taxon>Actinomycetes</taxon>
        <taxon>Streptosporangiales</taxon>
        <taxon>Thermomonosporaceae</taxon>
        <taxon>Actinocorallia</taxon>
    </lineage>
</organism>
<keyword evidence="1" id="KW-0812">Transmembrane</keyword>
<dbReference type="Proteomes" id="UP000272400">
    <property type="component" value="Unassembled WGS sequence"/>
</dbReference>
<evidence type="ECO:0000256" key="1">
    <source>
        <dbReference type="SAM" id="Phobius"/>
    </source>
</evidence>
<keyword evidence="3" id="KW-1185">Reference proteome</keyword>
<accession>A0A3N1D9P4</accession>
<name>A0A3N1D9P4_9ACTN</name>
<proteinExistence type="predicted"/>
<dbReference type="OrthoDB" id="3474212at2"/>
<evidence type="ECO:0000313" key="3">
    <source>
        <dbReference type="Proteomes" id="UP000272400"/>
    </source>
</evidence>
<dbReference type="RefSeq" id="WP_123669224.1">
    <property type="nucleotide sequence ID" value="NZ_RJKE01000001.1"/>
</dbReference>
<dbReference type="EMBL" id="RJKE01000001">
    <property type="protein sequence ID" value="ROO90242.1"/>
    <property type="molecule type" value="Genomic_DNA"/>
</dbReference>
<protein>
    <submittedName>
        <fullName evidence="2">Uncharacterized protein</fullName>
    </submittedName>
</protein>
<evidence type="ECO:0000313" key="2">
    <source>
        <dbReference type="EMBL" id="ROO90242.1"/>
    </source>
</evidence>
<sequence>MRHEDDDYGLPHVHVVVPDDARELDEDLAIWRREERSRLRKARWQRIAKPFQGWGLALPVTILVLLVAVLSGTLMTFFGPRAPRQIPPAQTLARSTAPPGSVGGLLPSANLAVNGAPMRTVDMRPALIAIIPRACDCDGTLRGLDRIADAASVRIYFLADRRTSGESVKEAHEDLWKISGRVAGSQASIVDDSTDLLPRTYQAHGLTVLVVKANGAVGQIMRDLRTTPEPSLVRF</sequence>
<dbReference type="AlphaFoldDB" id="A0A3N1D9P4"/>
<gene>
    <name evidence="2" type="ORF">EDD29_7964</name>
</gene>
<reference evidence="2 3" key="1">
    <citation type="submission" date="2018-11" db="EMBL/GenBank/DDBJ databases">
        <title>Sequencing the genomes of 1000 actinobacteria strains.</title>
        <authorList>
            <person name="Klenk H.-P."/>
        </authorList>
    </citation>
    <scope>NUCLEOTIDE SEQUENCE [LARGE SCALE GENOMIC DNA]</scope>
    <source>
        <strain evidence="2 3">DSM 44254</strain>
    </source>
</reference>
<keyword evidence="1" id="KW-1133">Transmembrane helix</keyword>
<comment type="caution">
    <text evidence="2">The sequence shown here is derived from an EMBL/GenBank/DDBJ whole genome shotgun (WGS) entry which is preliminary data.</text>
</comment>
<keyword evidence="1" id="KW-0472">Membrane</keyword>